<dbReference type="STRING" id="1408254.T458_12220"/>
<proteinExistence type="predicted"/>
<keyword evidence="2" id="KW-1185">Reference proteome</keyword>
<name>V6M8G2_9BACL</name>
<gene>
    <name evidence="1" type="ORF">T458_12220</name>
</gene>
<dbReference type="RefSeq" id="WP_023556376.1">
    <property type="nucleotide sequence ID" value="NZ_KI629782.1"/>
</dbReference>
<comment type="caution">
    <text evidence="1">The sequence shown here is derived from an EMBL/GenBank/DDBJ whole genome shotgun (WGS) entry which is preliminary data.</text>
</comment>
<evidence type="ECO:0000313" key="1">
    <source>
        <dbReference type="EMBL" id="EST54542.1"/>
    </source>
</evidence>
<dbReference type="EMBL" id="AYJU01000016">
    <property type="protein sequence ID" value="EST54542.1"/>
    <property type="molecule type" value="Genomic_DNA"/>
</dbReference>
<sequence>MRIVGIVYDLIINKKFRNLQSIGSTVGKKAEKKVKQVTNDAEE</sequence>
<accession>V6M8G2</accession>
<protein>
    <submittedName>
        <fullName evidence="1">Uncharacterized protein</fullName>
    </submittedName>
</protein>
<organism evidence="1 2">
    <name type="scientific">Brevibacillus panacihumi W25</name>
    <dbReference type="NCBI Taxonomy" id="1408254"/>
    <lineage>
        <taxon>Bacteria</taxon>
        <taxon>Bacillati</taxon>
        <taxon>Bacillota</taxon>
        <taxon>Bacilli</taxon>
        <taxon>Bacillales</taxon>
        <taxon>Paenibacillaceae</taxon>
        <taxon>Brevibacillus</taxon>
    </lineage>
</organism>
<dbReference type="Proteomes" id="UP000017973">
    <property type="component" value="Unassembled WGS sequence"/>
</dbReference>
<evidence type="ECO:0000313" key="2">
    <source>
        <dbReference type="Proteomes" id="UP000017973"/>
    </source>
</evidence>
<dbReference type="HOGENOM" id="CLU_3230594_0_0_9"/>
<dbReference type="PATRIC" id="fig|1408254.3.peg.2410"/>
<dbReference type="AlphaFoldDB" id="V6M8G2"/>
<reference evidence="1 2" key="1">
    <citation type="journal article" date="2014" name="Genome Announc.">
        <title>Draft Genome Sequence of Brevibacillus panacihumi Strain W25, a Halotolerant Hydrocarbon-Degrading Bacterium.</title>
        <authorList>
            <person name="Wang X."/>
            <person name="Jin D."/>
            <person name="Zhou L."/>
            <person name="Wu L."/>
            <person name="An W."/>
            <person name="Chen Y."/>
            <person name="Zhao L."/>
        </authorList>
    </citation>
    <scope>NUCLEOTIDE SEQUENCE [LARGE SCALE GENOMIC DNA]</scope>
    <source>
        <strain evidence="1 2">W25</strain>
    </source>
</reference>